<organism evidence="1 2">
    <name type="scientific">Gluconobacter frateurii NRIC 0228</name>
    <dbReference type="NCBI Taxonomy" id="1307946"/>
    <lineage>
        <taxon>Bacteria</taxon>
        <taxon>Pseudomonadati</taxon>
        <taxon>Pseudomonadota</taxon>
        <taxon>Alphaproteobacteria</taxon>
        <taxon>Acetobacterales</taxon>
        <taxon>Acetobacteraceae</taxon>
        <taxon>Gluconobacter</taxon>
    </lineage>
</organism>
<dbReference type="Proteomes" id="UP001061070">
    <property type="component" value="Unassembled WGS sequence"/>
</dbReference>
<sequence length="65" mass="7652">MTRLREYVWTDHVGIEIGEPCDRDDVDWWHPSPLTDCRVRALYDLTYLLGATCGPYHFTNIHKAM</sequence>
<protein>
    <submittedName>
        <fullName evidence="1">Uncharacterized protein</fullName>
    </submittedName>
</protein>
<evidence type="ECO:0000313" key="1">
    <source>
        <dbReference type="EMBL" id="GBR10851.1"/>
    </source>
</evidence>
<name>A0ABQ0QAE4_9PROT</name>
<accession>A0ABQ0QAE4</accession>
<reference evidence="1" key="1">
    <citation type="submission" date="2013-04" db="EMBL/GenBank/DDBJ databases">
        <title>The genome sequencing project of 58 acetic acid bacteria.</title>
        <authorList>
            <person name="Okamoto-Kainuma A."/>
            <person name="Ishikawa M."/>
            <person name="Umino S."/>
            <person name="Koizumi Y."/>
            <person name="Shiwa Y."/>
            <person name="Yoshikawa H."/>
            <person name="Matsutani M."/>
            <person name="Matsushita K."/>
        </authorList>
    </citation>
    <scope>NUCLEOTIDE SEQUENCE</scope>
    <source>
        <strain evidence="1">NRIC 0228</strain>
    </source>
</reference>
<comment type="caution">
    <text evidence="1">The sequence shown here is derived from an EMBL/GenBank/DDBJ whole genome shotgun (WGS) entry which is preliminary data.</text>
</comment>
<gene>
    <name evidence="1" type="ORF">AA0228_1187</name>
</gene>
<keyword evidence="2" id="KW-1185">Reference proteome</keyword>
<evidence type="ECO:0000313" key="2">
    <source>
        <dbReference type="Proteomes" id="UP001061070"/>
    </source>
</evidence>
<proteinExistence type="predicted"/>
<dbReference type="EMBL" id="BAQW01000004">
    <property type="protein sequence ID" value="GBR10851.1"/>
    <property type="molecule type" value="Genomic_DNA"/>
</dbReference>